<evidence type="ECO:0000256" key="1">
    <source>
        <dbReference type="SAM" id="MobiDB-lite"/>
    </source>
</evidence>
<feature type="compositionally biased region" description="Polar residues" evidence="1">
    <location>
        <begin position="803"/>
        <end position="812"/>
    </location>
</feature>
<feature type="compositionally biased region" description="Basic residues" evidence="1">
    <location>
        <begin position="436"/>
        <end position="446"/>
    </location>
</feature>
<protein>
    <recommendedName>
        <fullName evidence="4">C2 domain-containing protein</fullName>
    </recommendedName>
</protein>
<gene>
    <name evidence="2" type="ORF">NMOB1V02_LOCUS673</name>
</gene>
<feature type="region of interest" description="Disordered" evidence="1">
    <location>
        <begin position="894"/>
        <end position="932"/>
    </location>
</feature>
<dbReference type="InterPro" id="IPR035892">
    <property type="entry name" value="C2_domain_sf"/>
</dbReference>
<feature type="compositionally biased region" description="Acidic residues" evidence="1">
    <location>
        <begin position="370"/>
        <end position="382"/>
    </location>
</feature>
<feature type="region of interest" description="Disordered" evidence="1">
    <location>
        <begin position="369"/>
        <end position="391"/>
    </location>
</feature>
<dbReference type="Proteomes" id="UP000678499">
    <property type="component" value="Unassembled WGS sequence"/>
</dbReference>
<dbReference type="OrthoDB" id="63267at2759"/>
<feature type="region of interest" description="Disordered" evidence="1">
    <location>
        <begin position="1361"/>
        <end position="1460"/>
    </location>
</feature>
<feature type="compositionally biased region" description="Basic and acidic residues" evidence="1">
    <location>
        <begin position="897"/>
        <end position="907"/>
    </location>
</feature>
<feature type="compositionally biased region" description="Polar residues" evidence="1">
    <location>
        <begin position="194"/>
        <end position="207"/>
    </location>
</feature>
<feature type="compositionally biased region" description="Basic and acidic residues" evidence="1">
    <location>
        <begin position="177"/>
        <end position="189"/>
    </location>
</feature>
<proteinExistence type="predicted"/>
<sequence>MRRQSELSIRAQITVGRSPVASGRSSILGASDVSASSYSSGYTARKNRPSMGLTVFNYTSPSSVLDRSYGRSSSRGSTSSEFLRPGSYVPAVNYSRVTASRRFEPIQASTRLRVQPVGLPSTTYTTTYHTHVGVDRSAQRLEDARQRVARVAARQYDNASLNPSRDSGYQSQITPEARNRQPSWERKPPEISQPIASTARSDSQNSGPHDPTWNYFSPSTPRRRIEEIADESCDDVASVASSSVSVATYASHSNRKYSRATTDHDFRRGKSYGTRQHYTAPEIEFADMSSCSSKVENMSAILISTESDNVGVGSGSGDFASVKAIACPDEAGILHIPIHLRLPSSALGKDDGLGRSRPKTIHIDVFCTDSESEESVDSDQNDDANSVISKDPDHSSIATVFETDEVKVRHIRKKTGLPRRYQLQSSVEQTDVEFPRKRKTTTKKQRSTTAVSRNQDYSSLATSRAVSDTDLSGYLSSSNVWEGSWHSDSDISTTPTGALSDSSDTTSKDTGDSDKLSRRATSVEREFESLFQAEGTTDNEAQPTSSNTTLSTIKSPPAVLMISDEDLWPTEPNIRRHKSMLERTETGKESRVNLLRRLSIRKSESLKYKNSLEELREGRFLSRNLGASTITALDRAHESEEKVFDAFPKQEQLMHLQKFSDGNAVQYPKEASGELVEEKKAKSPKAESFDGSRVRSHLNFEFDKEFHPSVLLLDSEESQSAIPCQIEAVQISVSSAQKSVEQSSKKTEAFALSPSVDTSVKPDETYLSEISSISFVEKDSEHSEEREASIMGPNEAKLAAGPSTASVQRNQQKSVSPSSPMPKVSAAASKISRHVGKLSSSVYSQQLQSLKPAPIQKKFSEVGKIAPGPVTGRFPHTLAVGTAVKIFGGAKQALKSTKPDVDPDKSNINEQSLEAESEKPKKKKKPKRTLSGSLQESILKIEKQIRDVATEDSQKKEALVTQPEVPFTEKPGEISDKFSKASRFGQVIAHVKKPGHHIGPAKNPNCSCECCVRYAQETAFRRRPIWRSTMSTKESEGVTSAQMSFGPAQTRLSESSKRLDLLRLSLEARRKELPPDSRKTEEIQLELSSFLGTISPGSYSPSQSAQDNLPLARRQNSSFGDEYSGLSTPGRGVGRSLAIMKTAAVTGKLEVRLMGCQDLLEDVPGRSRKESAHSPTDIKSIMRGVTGSRSAKTYSVKDETSSKASSFFLMIRADTDGWFLPIFLCVCCSPEDEIMAVLKLDNQQVAQTTWKPCSQQAWDQRFSIDLDKSREVEIGIYWRDWRSLCALKFLRLEEFIDDVRHGMALQLEPQGLLFAEIKFLNPMISRKPKLQRQKKIFMQKPGKMLRPNQMNINVATWGRLMTRGGGLRPPESGGSTPTRPPRASQMTPADAERVVSEGGMVSAVSSGGLDIGSSTERRPMSIPIAPPVVPPHHKRPAPSPPSVSGMDRVYVSQASTKYNP</sequence>
<keyword evidence="3" id="KW-1185">Reference proteome</keyword>
<feature type="region of interest" description="Disordered" evidence="1">
    <location>
        <begin position="154"/>
        <end position="219"/>
    </location>
</feature>
<name>A0A7R9BF05_9CRUS</name>
<reference evidence="2" key="1">
    <citation type="submission" date="2020-11" db="EMBL/GenBank/DDBJ databases">
        <authorList>
            <person name="Tran Van P."/>
        </authorList>
    </citation>
    <scope>NUCLEOTIDE SEQUENCE</scope>
</reference>
<feature type="compositionally biased region" description="Polar residues" evidence="1">
    <location>
        <begin position="450"/>
        <end position="465"/>
    </location>
</feature>
<accession>A0A7R9BF05</accession>
<feature type="compositionally biased region" description="Low complexity" evidence="1">
    <location>
        <begin position="813"/>
        <end position="823"/>
    </location>
</feature>
<evidence type="ECO:0008006" key="4">
    <source>
        <dbReference type="Google" id="ProtNLM"/>
    </source>
</evidence>
<feature type="compositionally biased region" description="Polar residues" evidence="1">
    <location>
        <begin position="534"/>
        <end position="552"/>
    </location>
</feature>
<feature type="region of interest" description="Disordered" evidence="1">
    <location>
        <begin position="777"/>
        <end position="823"/>
    </location>
</feature>
<feature type="compositionally biased region" description="Polar residues" evidence="1">
    <location>
        <begin position="157"/>
        <end position="174"/>
    </location>
</feature>
<feature type="compositionally biased region" description="Low complexity" evidence="1">
    <location>
        <begin position="70"/>
        <end position="80"/>
    </location>
</feature>
<evidence type="ECO:0000313" key="2">
    <source>
        <dbReference type="EMBL" id="CAD7272751.1"/>
    </source>
</evidence>
<feature type="region of interest" description="Disordered" evidence="1">
    <location>
        <begin position="1031"/>
        <end position="1052"/>
    </location>
</feature>
<feature type="region of interest" description="Disordered" evidence="1">
    <location>
        <begin position="484"/>
        <end position="552"/>
    </location>
</feature>
<feature type="region of interest" description="Disordered" evidence="1">
    <location>
        <begin position="65"/>
        <end position="85"/>
    </location>
</feature>
<organism evidence="2">
    <name type="scientific">Notodromas monacha</name>
    <dbReference type="NCBI Taxonomy" id="399045"/>
    <lineage>
        <taxon>Eukaryota</taxon>
        <taxon>Metazoa</taxon>
        <taxon>Ecdysozoa</taxon>
        <taxon>Arthropoda</taxon>
        <taxon>Crustacea</taxon>
        <taxon>Oligostraca</taxon>
        <taxon>Ostracoda</taxon>
        <taxon>Podocopa</taxon>
        <taxon>Podocopida</taxon>
        <taxon>Cypridocopina</taxon>
        <taxon>Cypridoidea</taxon>
        <taxon>Cyprididae</taxon>
        <taxon>Notodromas</taxon>
    </lineage>
</organism>
<evidence type="ECO:0000313" key="3">
    <source>
        <dbReference type="Proteomes" id="UP000678499"/>
    </source>
</evidence>
<dbReference type="EMBL" id="CAJPEX010000061">
    <property type="protein sequence ID" value="CAG0912903.1"/>
    <property type="molecule type" value="Genomic_DNA"/>
</dbReference>
<feature type="compositionally biased region" description="Basic and acidic residues" evidence="1">
    <location>
        <begin position="777"/>
        <end position="788"/>
    </location>
</feature>
<dbReference type="EMBL" id="OA882098">
    <property type="protein sequence ID" value="CAD7272751.1"/>
    <property type="molecule type" value="Genomic_DNA"/>
</dbReference>
<dbReference type="SUPFAM" id="SSF49562">
    <property type="entry name" value="C2 domain (Calcium/lipid-binding domain, CaLB)"/>
    <property type="match status" value="1"/>
</dbReference>
<feature type="compositionally biased region" description="Polar residues" evidence="1">
    <location>
        <begin position="1031"/>
        <end position="1043"/>
    </location>
</feature>
<feature type="region of interest" description="Disordered" evidence="1">
    <location>
        <begin position="420"/>
        <end position="465"/>
    </location>
</feature>
<feature type="compositionally biased region" description="Basic and acidic residues" evidence="1">
    <location>
        <begin position="506"/>
        <end position="528"/>
    </location>
</feature>